<evidence type="ECO:0000256" key="3">
    <source>
        <dbReference type="ARBA" id="ARBA00022884"/>
    </source>
</evidence>
<comment type="subunit">
    <text evidence="6">Part of the 50S ribosomal subunit. Contacts protein L29, and trigger factor when it is bound to the ribosome.</text>
</comment>
<reference evidence="8 9" key="2">
    <citation type="submission" date="2020-03" db="EMBL/GenBank/DDBJ databases">
        <title>Roseomonas stagni sp. nov., isolated from pond water in Japan.</title>
        <authorList>
            <person name="Furuhata K."/>
            <person name="Miyamoto H."/>
            <person name="Goto K."/>
        </authorList>
    </citation>
    <scope>NUCLEOTIDE SEQUENCE [LARGE SCALE GENOMIC DNA]</scope>
    <source>
        <strain evidence="8 9">PeD5</strain>
    </source>
</reference>
<dbReference type="GO" id="GO:1990904">
    <property type="term" value="C:ribonucleoprotein complex"/>
    <property type="evidence" value="ECO:0007669"/>
    <property type="project" value="UniProtKB-KW"/>
</dbReference>
<comment type="function">
    <text evidence="6">One of the early assembly proteins it binds 23S rRNA. One of the proteins that surrounds the polypeptide exit tunnel on the outside of the ribosome. Forms the main docking site for trigger factor binding to the ribosome.</text>
</comment>
<dbReference type="GO" id="GO:0005840">
    <property type="term" value="C:ribosome"/>
    <property type="evidence" value="ECO:0007669"/>
    <property type="project" value="UniProtKB-KW"/>
</dbReference>
<name>A0A6M1LUT6_9PROT</name>
<evidence type="ECO:0000256" key="1">
    <source>
        <dbReference type="ARBA" id="ARBA00006700"/>
    </source>
</evidence>
<dbReference type="Pfam" id="PF00276">
    <property type="entry name" value="Ribosomal_L23"/>
    <property type="match status" value="1"/>
</dbReference>
<evidence type="ECO:0000256" key="4">
    <source>
        <dbReference type="ARBA" id="ARBA00022980"/>
    </source>
</evidence>
<keyword evidence="3 6" id="KW-0694">RNA-binding</keyword>
<dbReference type="Gene3D" id="3.30.70.330">
    <property type="match status" value="1"/>
</dbReference>
<accession>A0A6M1LUT6</accession>
<dbReference type="PANTHER" id="PTHR11620">
    <property type="entry name" value="60S RIBOSOMAL PROTEIN L23A"/>
    <property type="match status" value="1"/>
</dbReference>
<dbReference type="AlphaFoldDB" id="A0A6M1LUT6"/>
<dbReference type="SUPFAM" id="SSF54189">
    <property type="entry name" value="Ribosomal proteins S24e, L23 and L15e"/>
    <property type="match status" value="1"/>
</dbReference>
<evidence type="ECO:0000313" key="9">
    <source>
        <dbReference type="Proteomes" id="UP000475385"/>
    </source>
</evidence>
<dbReference type="HAMAP" id="MF_01369_B">
    <property type="entry name" value="Ribosomal_uL23_B"/>
    <property type="match status" value="1"/>
</dbReference>
<dbReference type="NCBIfam" id="NF004363">
    <property type="entry name" value="PRK05738.2-4"/>
    <property type="match status" value="1"/>
</dbReference>
<proteinExistence type="inferred from homology"/>
<evidence type="ECO:0000313" key="8">
    <source>
        <dbReference type="EMBL" id="NGM24228.1"/>
    </source>
</evidence>
<keyword evidence="9" id="KW-1185">Reference proteome</keyword>
<evidence type="ECO:0000256" key="7">
    <source>
        <dbReference type="RuleBase" id="RU003934"/>
    </source>
</evidence>
<dbReference type="GO" id="GO:0003735">
    <property type="term" value="F:structural constituent of ribosome"/>
    <property type="evidence" value="ECO:0007669"/>
    <property type="project" value="InterPro"/>
</dbReference>
<dbReference type="PROSITE" id="PS00050">
    <property type="entry name" value="RIBOSOMAL_L23"/>
    <property type="match status" value="1"/>
</dbReference>
<sequence length="110" mass="12041">MSETATKARGPVLSAERVYQVILAPVVTEKATRLNEASQVTFKVTQDATKPEIRAAVEKLFNVKVEAVNTLVMKGKTKRFRGRPGQRSDWKKAVVTLQAGQTIDLTTGLA</sequence>
<dbReference type="InterPro" id="IPR001014">
    <property type="entry name" value="Ribosomal_uL23_CS"/>
</dbReference>
<dbReference type="GO" id="GO:0019843">
    <property type="term" value="F:rRNA binding"/>
    <property type="evidence" value="ECO:0007669"/>
    <property type="project" value="UniProtKB-UniRule"/>
</dbReference>
<keyword evidence="5 6" id="KW-0687">Ribonucleoprotein</keyword>
<keyword evidence="4 6" id="KW-0689">Ribosomal protein</keyword>
<dbReference type="NCBIfam" id="NF004359">
    <property type="entry name" value="PRK05738.1-3"/>
    <property type="match status" value="1"/>
</dbReference>
<reference evidence="8 9" key="1">
    <citation type="submission" date="2020-02" db="EMBL/GenBank/DDBJ databases">
        <authorList>
            <person name="Kim H.M."/>
            <person name="Jeon C.O."/>
        </authorList>
    </citation>
    <scope>NUCLEOTIDE SEQUENCE [LARGE SCALE GENOMIC DNA]</scope>
    <source>
        <strain evidence="8 9">PeD5</strain>
    </source>
</reference>
<gene>
    <name evidence="6" type="primary">rplW</name>
    <name evidence="8" type="ORF">G3576_29835</name>
</gene>
<evidence type="ECO:0000256" key="6">
    <source>
        <dbReference type="HAMAP-Rule" id="MF_01369"/>
    </source>
</evidence>
<dbReference type="NCBIfam" id="NF004360">
    <property type="entry name" value="PRK05738.1-5"/>
    <property type="match status" value="1"/>
</dbReference>
<organism evidence="8 9">
    <name type="scientific">Falsiroseomonas algicola</name>
    <dbReference type="NCBI Taxonomy" id="2716930"/>
    <lineage>
        <taxon>Bacteria</taxon>
        <taxon>Pseudomonadati</taxon>
        <taxon>Pseudomonadota</taxon>
        <taxon>Alphaproteobacteria</taxon>
        <taxon>Acetobacterales</taxon>
        <taxon>Roseomonadaceae</taxon>
        <taxon>Falsiroseomonas</taxon>
    </lineage>
</organism>
<evidence type="ECO:0000256" key="2">
    <source>
        <dbReference type="ARBA" id="ARBA00022730"/>
    </source>
</evidence>
<dbReference type="EMBL" id="JAAIKB010000028">
    <property type="protein sequence ID" value="NGM24228.1"/>
    <property type="molecule type" value="Genomic_DNA"/>
</dbReference>
<keyword evidence="2 6" id="KW-0699">rRNA-binding</keyword>
<dbReference type="InterPro" id="IPR013025">
    <property type="entry name" value="Ribosomal_uL23-like"/>
</dbReference>
<dbReference type="Proteomes" id="UP000475385">
    <property type="component" value="Unassembled WGS sequence"/>
</dbReference>
<dbReference type="GO" id="GO:0006412">
    <property type="term" value="P:translation"/>
    <property type="evidence" value="ECO:0007669"/>
    <property type="project" value="UniProtKB-UniRule"/>
</dbReference>
<dbReference type="InterPro" id="IPR012677">
    <property type="entry name" value="Nucleotide-bd_a/b_plait_sf"/>
</dbReference>
<comment type="caution">
    <text evidence="8">The sequence shown here is derived from an EMBL/GenBank/DDBJ whole genome shotgun (WGS) entry which is preliminary data.</text>
</comment>
<dbReference type="RefSeq" id="WP_164698141.1">
    <property type="nucleotide sequence ID" value="NZ_JAAIKB010000028.1"/>
</dbReference>
<comment type="similarity">
    <text evidence="1 6 7">Belongs to the universal ribosomal protein uL23 family.</text>
</comment>
<protein>
    <recommendedName>
        <fullName evidence="6">Large ribosomal subunit protein uL23</fullName>
    </recommendedName>
</protein>
<dbReference type="FunFam" id="3.30.70.330:FF:000001">
    <property type="entry name" value="50S ribosomal protein L23"/>
    <property type="match status" value="1"/>
</dbReference>
<dbReference type="InterPro" id="IPR012678">
    <property type="entry name" value="Ribosomal_uL23/eL15/eS24_sf"/>
</dbReference>
<evidence type="ECO:0000256" key="5">
    <source>
        <dbReference type="ARBA" id="ARBA00023274"/>
    </source>
</evidence>